<feature type="region of interest" description="Disordered" evidence="1">
    <location>
        <begin position="66"/>
        <end position="98"/>
    </location>
</feature>
<dbReference type="EMBL" id="JAUCGR010000002">
    <property type="protein sequence ID" value="MDM7831637.1"/>
    <property type="molecule type" value="Genomic_DNA"/>
</dbReference>
<protein>
    <submittedName>
        <fullName evidence="2">Uncharacterized protein</fullName>
    </submittedName>
</protein>
<keyword evidence="3" id="KW-1185">Reference proteome</keyword>
<dbReference type="RefSeq" id="WP_289447020.1">
    <property type="nucleotide sequence ID" value="NZ_JAUCGR010000002.1"/>
</dbReference>
<accession>A0ABT7S9D6</accession>
<organism evidence="2 3">
    <name type="scientific">Cellulomonas edaphi</name>
    <dbReference type="NCBI Taxonomy" id="3053468"/>
    <lineage>
        <taxon>Bacteria</taxon>
        <taxon>Bacillati</taxon>
        <taxon>Actinomycetota</taxon>
        <taxon>Actinomycetes</taxon>
        <taxon>Micrococcales</taxon>
        <taxon>Cellulomonadaceae</taxon>
        <taxon>Cellulomonas</taxon>
    </lineage>
</organism>
<dbReference type="Proteomes" id="UP001321453">
    <property type="component" value="Unassembled WGS sequence"/>
</dbReference>
<feature type="compositionally biased region" description="Basic and acidic residues" evidence="1">
    <location>
        <begin position="86"/>
        <end position="98"/>
    </location>
</feature>
<proteinExistence type="predicted"/>
<evidence type="ECO:0000313" key="3">
    <source>
        <dbReference type="Proteomes" id="UP001321453"/>
    </source>
</evidence>
<name>A0ABT7S9D6_9CELL</name>
<evidence type="ECO:0000313" key="2">
    <source>
        <dbReference type="EMBL" id="MDM7831637.1"/>
    </source>
</evidence>
<comment type="caution">
    <text evidence="2">The sequence shown here is derived from an EMBL/GenBank/DDBJ whole genome shotgun (WGS) entry which is preliminary data.</text>
</comment>
<sequence>MESRPDDSAAVRTLRFDGGWFTVVGRRLAGEVTTDPWHAIARGRRTAQRLGRPHVIDLPGETVVEDPDQLEAGPEPPWGTPAGDPHAGERVRSAGERAARARARLAELRSASPTDLSTVDAALASAREAQRQAAAAGARSAATYEHSALAHEAAADVHERLAAFGAEPARHRARADEHGEPPRRTGG</sequence>
<feature type="region of interest" description="Disordered" evidence="1">
    <location>
        <begin position="159"/>
        <end position="187"/>
    </location>
</feature>
<gene>
    <name evidence="2" type="ORF">QRT05_09860</name>
</gene>
<reference evidence="2 3" key="1">
    <citation type="submission" date="2023-06" db="EMBL/GenBank/DDBJ databases">
        <title>Cellulomonas sp. MW9 Whole genome sequence.</title>
        <authorList>
            <person name="Park S."/>
        </authorList>
    </citation>
    <scope>NUCLEOTIDE SEQUENCE [LARGE SCALE GENOMIC DNA]</scope>
    <source>
        <strain evidence="2 3">MW9</strain>
    </source>
</reference>
<feature type="compositionally biased region" description="Basic and acidic residues" evidence="1">
    <location>
        <begin position="168"/>
        <end position="187"/>
    </location>
</feature>
<evidence type="ECO:0000256" key="1">
    <source>
        <dbReference type="SAM" id="MobiDB-lite"/>
    </source>
</evidence>